<organism evidence="5 6">
    <name type="scientific">Crenobacter intestini</name>
    <dbReference type="NCBI Taxonomy" id="2563443"/>
    <lineage>
        <taxon>Bacteria</taxon>
        <taxon>Pseudomonadati</taxon>
        <taxon>Pseudomonadota</taxon>
        <taxon>Betaproteobacteria</taxon>
        <taxon>Neisseriales</taxon>
        <taxon>Neisseriaceae</taxon>
        <taxon>Crenobacter</taxon>
    </lineage>
</organism>
<comment type="subunit">
    <text evidence="1">Homodimer.</text>
</comment>
<comment type="catalytic activity">
    <reaction evidence="4">
        <text>(S)-ureidoglycolate = urea + glyoxylate</text>
        <dbReference type="Rhea" id="RHEA:11304"/>
        <dbReference type="ChEBI" id="CHEBI:16199"/>
        <dbReference type="ChEBI" id="CHEBI:36655"/>
        <dbReference type="ChEBI" id="CHEBI:57296"/>
        <dbReference type="EC" id="4.3.2.3"/>
    </reaction>
</comment>
<evidence type="ECO:0000256" key="1">
    <source>
        <dbReference type="ARBA" id="ARBA00011738"/>
    </source>
</evidence>
<gene>
    <name evidence="5" type="ORF">E5K04_01485</name>
</gene>
<dbReference type="GO" id="GO:0006144">
    <property type="term" value="P:purine nucleobase metabolic process"/>
    <property type="evidence" value="ECO:0007669"/>
    <property type="project" value="UniProtKB-KW"/>
</dbReference>
<dbReference type="PANTHER" id="PTHR21221:SF1">
    <property type="entry name" value="UREIDOGLYCOLATE LYASE"/>
    <property type="match status" value="1"/>
</dbReference>
<evidence type="ECO:0000313" key="6">
    <source>
        <dbReference type="Proteomes" id="UP000308891"/>
    </source>
</evidence>
<dbReference type="InterPro" id="IPR047233">
    <property type="entry name" value="UAH_cupin"/>
</dbReference>
<dbReference type="InterPro" id="IPR011051">
    <property type="entry name" value="RmlC_Cupin_sf"/>
</dbReference>
<evidence type="ECO:0000256" key="2">
    <source>
        <dbReference type="ARBA" id="ARBA00022631"/>
    </source>
</evidence>
<dbReference type="GO" id="GO:0000256">
    <property type="term" value="P:allantoin catabolic process"/>
    <property type="evidence" value="ECO:0007669"/>
    <property type="project" value="InterPro"/>
</dbReference>
<dbReference type="EMBL" id="STGJ01000001">
    <property type="protein sequence ID" value="TIC87313.1"/>
    <property type="molecule type" value="Genomic_DNA"/>
</dbReference>
<dbReference type="PIRSF" id="PIRSF017306">
    <property type="entry name" value="Ureidogly_hydro"/>
    <property type="match status" value="1"/>
</dbReference>
<evidence type="ECO:0000313" key="5">
    <source>
        <dbReference type="EMBL" id="TIC87313.1"/>
    </source>
</evidence>
<protein>
    <submittedName>
        <fullName evidence="5">Ureidoglycolate lyase</fullName>
        <ecNumber evidence="5">4.3.2.3</ecNumber>
    </submittedName>
</protein>
<dbReference type="EC" id="4.3.2.3" evidence="5"/>
<accession>A0A4V6TT14</accession>
<name>A0A4V6TT14_9NEIS</name>
<dbReference type="NCBIfam" id="NF009932">
    <property type="entry name" value="PRK13395.1"/>
    <property type="match status" value="1"/>
</dbReference>
<sequence>MEPLTAGAFAPFGQVIEAGQLGCHYPINGGSCVRYHDLARLDPGFGGELIASVFRAQPTALPRSVAQFERHPLASQAFIPLSGRPFLVLVAPPAPRPDPQSLRLFLADASQGVNLDRAVWHHALLALEGVSDFLVLDRKGPGANYDEAWLDQPLWLDALEVVR</sequence>
<dbReference type="CDD" id="cd20298">
    <property type="entry name" value="cupin_UAH"/>
    <property type="match status" value="1"/>
</dbReference>
<keyword evidence="3 5" id="KW-0456">Lyase</keyword>
<dbReference type="GO" id="GO:0050385">
    <property type="term" value="F:ureidoglycolate lyase activity"/>
    <property type="evidence" value="ECO:0007669"/>
    <property type="project" value="UniProtKB-EC"/>
</dbReference>
<evidence type="ECO:0000256" key="4">
    <source>
        <dbReference type="ARBA" id="ARBA00047684"/>
    </source>
</evidence>
<keyword evidence="6" id="KW-1185">Reference proteome</keyword>
<evidence type="ECO:0000256" key="3">
    <source>
        <dbReference type="ARBA" id="ARBA00023239"/>
    </source>
</evidence>
<dbReference type="InterPro" id="IPR024060">
    <property type="entry name" value="Ureidoglycolate_lyase_dom_sf"/>
</dbReference>
<dbReference type="Proteomes" id="UP000308891">
    <property type="component" value="Unassembled WGS sequence"/>
</dbReference>
<dbReference type="InterPro" id="IPR007247">
    <property type="entry name" value="Ureidogly_lyase"/>
</dbReference>
<dbReference type="SUPFAM" id="SSF51182">
    <property type="entry name" value="RmlC-like cupins"/>
    <property type="match status" value="1"/>
</dbReference>
<comment type="caution">
    <text evidence="5">The sequence shown here is derived from an EMBL/GenBank/DDBJ whole genome shotgun (WGS) entry which is preliminary data.</text>
</comment>
<dbReference type="Pfam" id="PF04115">
    <property type="entry name" value="Ureidogly_lyase"/>
    <property type="match status" value="1"/>
</dbReference>
<dbReference type="AlphaFoldDB" id="A0A4V6TT14"/>
<dbReference type="Gene3D" id="2.60.120.480">
    <property type="entry name" value="Ureidoglycolate hydrolase"/>
    <property type="match status" value="1"/>
</dbReference>
<keyword evidence="2" id="KW-0659">Purine metabolism</keyword>
<dbReference type="OrthoDB" id="9804602at2"/>
<dbReference type="GO" id="GO:0004848">
    <property type="term" value="F:ureidoglycolate hydrolase activity"/>
    <property type="evidence" value="ECO:0007669"/>
    <property type="project" value="InterPro"/>
</dbReference>
<dbReference type="PANTHER" id="PTHR21221">
    <property type="entry name" value="UREIDOGLYCOLATE HYDROLASE"/>
    <property type="match status" value="1"/>
</dbReference>
<proteinExistence type="predicted"/>
<reference evidence="5 6" key="1">
    <citation type="submission" date="2019-04" db="EMBL/GenBank/DDBJ databases">
        <title>Crenobacter sp. nov.</title>
        <authorList>
            <person name="Shi S."/>
        </authorList>
    </citation>
    <scope>NUCLEOTIDE SEQUENCE [LARGE SCALE GENOMIC DNA]</scope>
    <source>
        <strain evidence="5 6">GY 70310</strain>
    </source>
</reference>